<evidence type="ECO:0000313" key="5">
    <source>
        <dbReference type="Proteomes" id="UP000441399"/>
    </source>
</evidence>
<dbReference type="FunFam" id="3.40.50.300:FF:001116">
    <property type="entry name" value="Type IV pili twitching motility protein PilT"/>
    <property type="match status" value="1"/>
</dbReference>
<dbReference type="PANTHER" id="PTHR30486">
    <property type="entry name" value="TWITCHING MOTILITY PROTEIN PILT"/>
    <property type="match status" value="1"/>
</dbReference>
<sequence>MDIDRLLKLMVDKGASDLFITTGVPPSIKINGRVMPVSNAKLSPEKCRETVLSVMTESQRKEFVRDKELNFAISARGIGRFRVSAFYQRNLAAMVLRRIETNIPDIDQLRLPAIIKDVAMTKRGLIVFVGGTGTGKSTSLAAMIGHRNKNSKGHIITIEDPIEFIHAHQGCIVTQREVGIDTDSFEIALKNTLRQAPDVILIGEVRTRETMEHAITFAETGHLCLCTLHANNANQALDRIMNFFPPERHDQLWLDLSLNLKAMIAQQLIRTPDGKGRRAAIEVMLNTPLAQDMIRKGDVPGLKPLMAKSNEAGMQTFDQALFRLFKQGEITYEDALASADSANDLRLMIKLDSEHDFMQEVEKGGLRIEGDDDDPKSGMMRR</sequence>
<dbReference type="Proteomes" id="UP000441399">
    <property type="component" value="Unassembled WGS sequence"/>
</dbReference>
<dbReference type="AlphaFoldDB" id="A0A5S9QDJ0"/>
<dbReference type="EMBL" id="CACSIO010000023">
    <property type="protein sequence ID" value="CAA0115800.1"/>
    <property type="molecule type" value="Genomic_DNA"/>
</dbReference>
<dbReference type="InterPro" id="IPR027417">
    <property type="entry name" value="P-loop_NTPase"/>
</dbReference>
<dbReference type="InterPro" id="IPR050921">
    <property type="entry name" value="T4SS_GSP_E_ATPase"/>
</dbReference>
<reference evidence="4 5" key="1">
    <citation type="submission" date="2019-11" db="EMBL/GenBank/DDBJ databases">
        <authorList>
            <person name="Holert J."/>
        </authorList>
    </citation>
    <scope>NUCLEOTIDE SEQUENCE [LARGE SCALE GENOMIC DNA]</scope>
    <source>
        <strain evidence="4">SB11_3</strain>
    </source>
</reference>
<dbReference type="InterPro" id="IPR003593">
    <property type="entry name" value="AAA+_ATPase"/>
</dbReference>
<dbReference type="Gene3D" id="3.40.50.300">
    <property type="entry name" value="P-loop containing nucleotide triphosphate hydrolases"/>
    <property type="match status" value="1"/>
</dbReference>
<dbReference type="SMART" id="SM00382">
    <property type="entry name" value="AAA"/>
    <property type="match status" value="1"/>
</dbReference>
<feature type="domain" description="AAA+ ATPase" evidence="3">
    <location>
        <begin position="122"/>
        <end position="247"/>
    </location>
</feature>
<dbReference type="SUPFAM" id="SSF52540">
    <property type="entry name" value="P-loop containing nucleoside triphosphate hydrolases"/>
    <property type="match status" value="1"/>
</dbReference>
<feature type="region of interest" description="Disordered" evidence="2">
    <location>
        <begin position="362"/>
        <end position="382"/>
    </location>
</feature>
<dbReference type="PANTHER" id="PTHR30486:SF12">
    <property type="entry name" value="TYPE IV PILUS ATPASE PILU"/>
    <property type="match status" value="1"/>
</dbReference>
<organism evidence="4 5">
    <name type="scientific">BD1-7 clade bacterium</name>
    <dbReference type="NCBI Taxonomy" id="2029982"/>
    <lineage>
        <taxon>Bacteria</taxon>
        <taxon>Pseudomonadati</taxon>
        <taxon>Pseudomonadota</taxon>
        <taxon>Gammaproteobacteria</taxon>
        <taxon>Cellvibrionales</taxon>
        <taxon>Spongiibacteraceae</taxon>
        <taxon>BD1-7 clade</taxon>
    </lineage>
</organism>
<evidence type="ECO:0000256" key="1">
    <source>
        <dbReference type="ARBA" id="ARBA00006611"/>
    </source>
</evidence>
<evidence type="ECO:0000313" key="4">
    <source>
        <dbReference type="EMBL" id="CAA0115800.1"/>
    </source>
</evidence>
<accession>A0A5S9QDJ0</accession>
<evidence type="ECO:0000256" key="2">
    <source>
        <dbReference type="SAM" id="MobiDB-lite"/>
    </source>
</evidence>
<gene>
    <name evidence="4" type="primary">pilT_1</name>
    <name evidence="4" type="ORF">OPDIPICF_01776</name>
</gene>
<dbReference type="GO" id="GO:0005524">
    <property type="term" value="F:ATP binding"/>
    <property type="evidence" value="ECO:0007669"/>
    <property type="project" value="InterPro"/>
</dbReference>
<dbReference type="Pfam" id="PF00437">
    <property type="entry name" value="T2SSE"/>
    <property type="match status" value="1"/>
</dbReference>
<proteinExistence type="inferred from homology"/>
<keyword evidence="5" id="KW-1185">Reference proteome</keyword>
<name>A0A5S9QDJ0_9GAMM</name>
<dbReference type="Gene3D" id="3.30.450.90">
    <property type="match status" value="1"/>
</dbReference>
<protein>
    <submittedName>
        <fullName evidence="4">Twitching mobility protein</fullName>
    </submittedName>
</protein>
<evidence type="ECO:0000259" key="3">
    <source>
        <dbReference type="SMART" id="SM00382"/>
    </source>
</evidence>
<comment type="similarity">
    <text evidence="1">Belongs to the GSP E family.</text>
</comment>
<dbReference type="InterPro" id="IPR006321">
    <property type="entry name" value="PilT/PilU"/>
</dbReference>
<dbReference type="GO" id="GO:0016887">
    <property type="term" value="F:ATP hydrolysis activity"/>
    <property type="evidence" value="ECO:0007669"/>
    <property type="project" value="InterPro"/>
</dbReference>
<dbReference type="OrthoDB" id="9804785at2"/>
<dbReference type="InterPro" id="IPR001482">
    <property type="entry name" value="T2SS/T4SS_dom"/>
</dbReference>
<dbReference type="NCBIfam" id="TIGR01420">
    <property type="entry name" value="pilT_fam"/>
    <property type="match status" value="1"/>
</dbReference>
<dbReference type="CDD" id="cd01131">
    <property type="entry name" value="PilT"/>
    <property type="match status" value="1"/>
</dbReference>